<comment type="caution">
    <text evidence="2">The sequence shown here is derived from an EMBL/GenBank/DDBJ whole genome shotgun (WGS) entry which is preliminary data.</text>
</comment>
<dbReference type="Proteomes" id="UP001629536">
    <property type="component" value="Unassembled WGS sequence"/>
</dbReference>
<gene>
    <name evidence="2" type="ORF">ABGF40_07550</name>
</gene>
<protein>
    <submittedName>
        <fullName evidence="2">Uncharacterized protein</fullName>
    </submittedName>
</protein>
<keyword evidence="1" id="KW-1133">Transmembrane helix</keyword>
<organism evidence="2 3">
    <name type="scientific">Helcococcus bovis</name>
    <dbReference type="NCBI Taxonomy" id="3153252"/>
    <lineage>
        <taxon>Bacteria</taxon>
        <taxon>Bacillati</taxon>
        <taxon>Bacillota</taxon>
        <taxon>Tissierellia</taxon>
        <taxon>Tissierellales</taxon>
        <taxon>Peptoniphilaceae</taxon>
        <taxon>Helcococcus</taxon>
    </lineage>
</organism>
<sequence length="175" mass="21235">MIDKILDNYIQALKNQQIYKDIIINKEDSYSILLHIVYYDIFIQNKKNFLEQENLIFFESDDEKIVDLIRNRILYYSKKSNEKFCEMNRLFLLGNVTYYFQEYNLFLGSLILAFLIKFIKKNDLLITQNIEFLMMQKKKDGKIGYINPLNDNSLLDFEEFYKLNYFSYNVIKKLI</sequence>
<name>A0ABW9F995_9FIRM</name>
<dbReference type="RefSeq" id="WP_408105166.1">
    <property type="nucleotide sequence ID" value="NZ_JBFNFH010000021.1"/>
</dbReference>
<dbReference type="EMBL" id="JBFNFH010000021">
    <property type="protein sequence ID" value="MFM1525510.1"/>
    <property type="molecule type" value="Genomic_DNA"/>
</dbReference>
<evidence type="ECO:0000256" key="1">
    <source>
        <dbReference type="SAM" id="Phobius"/>
    </source>
</evidence>
<evidence type="ECO:0000313" key="2">
    <source>
        <dbReference type="EMBL" id="MFM1525510.1"/>
    </source>
</evidence>
<proteinExistence type="predicted"/>
<keyword evidence="1" id="KW-0472">Membrane</keyword>
<reference evidence="2 3" key="1">
    <citation type="journal article" date="2024" name="Front. Microbiol.">
        <title>Pangenomic and biochemical analyses of Helcococcus ovis reveal widespread tetracycline resistance and a novel bacterial species, Helcococcus bovis.</title>
        <authorList>
            <person name="Cunha F."/>
            <person name="Zhai Y."/>
            <person name="Casaro S."/>
            <person name="Jones K.L."/>
            <person name="Hernandez M."/>
            <person name="Bisinotto R.S."/>
            <person name="Kariyawasam S."/>
            <person name="Brown M.B."/>
            <person name="Phillips A."/>
            <person name="Jeong K.C."/>
            <person name="Galvao K.N."/>
        </authorList>
    </citation>
    <scope>NUCLEOTIDE SEQUENCE [LARGE SCALE GENOMIC DNA]</scope>
    <source>
        <strain evidence="2 3">KG197</strain>
    </source>
</reference>
<feature type="transmembrane region" description="Helical" evidence="1">
    <location>
        <begin position="98"/>
        <end position="119"/>
    </location>
</feature>
<accession>A0ABW9F995</accession>
<evidence type="ECO:0000313" key="3">
    <source>
        <dbReference type="Proteomes" id="UP001629536"/>
    </source>
</evidence>
<keyword evidence="3" id="KW-1185">Reference proteome</keyword>
<keyword evidence="1" id="KW-0812">Transmembrane</keyword>